<dbReference type="GO" id="GO:0016020">
    <property type="term" value="C:membrane"/>
    <property type="evidence" value="ECO:0007669"/>
    <property type="project" value="UniProtKB-SubCell"/>
</dbReference>
<feature type="transmembrane region" description="Helical" evidence="6">
    <location>
        <begin position="470"/>
        <end position="490"/>
    </location>
</feature>
<evidence type="ECO:0000256" key="3">
    <source>
        <dbReference type="ARBA" id="ARBA00022989"/>
    </source>
</evidence>
<name>A0AAN7VTN8_9PEZI</name>
<feature type="transmembrane region" description="Helical" evidence="6">
    <location>
        <begin position="191"/>
        <end position="216"/>
    </location>
</feature>
<feature type="transmembrane region" description="Helical" evidence="6">
    <location>
        <begin position="565"/>
        <end position="586"/>
    </location>
</feature>
<protein>
    <recommendedName>
        <fullName evidence="7">Major facilitator superfamily (MFS) profile domain-containing protein</fullName>
    </recommendedName>
</protein>
<evidence type="ECO:0000256" key="2">
    <source>
        <dbReference type="ARBA" id="ARBA00022692"/>
    </source>
</evidence>
<evidence type="ECO:0000259" key="7">
    <source>
        <dbReference type="PROSITE" id="PS50850"/>
    </source>
</evidence>
<feature type="transmembrane region" description="Helical" evidence="6">
    <location>
        <begin position="539"/>
        <end position="558"/>
    </location>
</feature>
<dbReference type="GO" id="GO:0022857">
    <property type="term" value="F:transmembrane transporter activity"/>
    <property type="evidence" value="ECO:0007669"/>
    <property type="project" value="InterPro"/>
</dbReference>
<organism evidence="8 9">
    <name type="scientific">Elasticomyces elasticus</name>
    <dbReference type="NCBI Taxonomy" id="574655"/>
    <lineage>
        <taxon>Eukaryota</taxon>
        <taxon>Fungi</taxon>
        <taxon>Dikarya</taxon>
        <taxon>Ascomycota</taxon>
        <taxon>Pezizomycotina</taxon>
        <taxon>Dothideomycetes</taxon>
        <taxon>Dothideomycetidae</taxon>
        <taxon>Mycosphaerellales</taxon>
        <taxon>Teratosphaeriaceae</taxon>
        <taxon>Elasticomyces</taxon>
    </lineage>
</organism>
<dbReference type="Proteomes" id="UP001310594">
    <property type="component" value="Unassembled WGS sequence"/>
</dbReference>
<evidence type="ECO:0000256" key="4">
    <source>
        <dbReference type="ARBA" id="ARBA00023136"/>
    </source>
</evidence>
<evidence type="ECO:0000313" key="9">
    <source>
        <dbReference type="Proteomes" id="UP001310594"/>
    </source>
</evidence>
<feature type="transmembrane region" description="Helical" evidence="6">
    <location>
        <begin position="631"/>
        <end position="654"/>
    </location>
</feature>
<keyword evidence="4 6" id="KW-0472">Membrane</keyword>
<dbReference type="EMBL" id="JAVRQU010000006">
    <property type="protein sequence ID" value="KAK5701718.1"/>
    <property type="molecule type" value="Genomic_DNA"/>
</dbReference>
<evidence type="ECO:0000256" key="6">
    <source>
        <dbReference type="SAM" id="Phobius"/>
    </source>
</evidence>
<feature type="transmembrane region" description="Helical" evidence="6">
    <location>
        <begin position="598"/>
        <end position="619"/>
    </location>
</feature>
<dbReference type="InterPro" id="IPR005828">
    <property type="entry name" value="MFS_sugar_transport-like"/>
</dbReference>
<evidence type="ECO:0000313" key="8">
    <source>
        <dbReference type="EMBL" id="KAK5701718.1"/>
    </source>
</evidence>
<dbReference type="SUPFAM" id="SSF103473">
    <property type="entry name" value="MFS general substrate transporter"/>
    <property type="match status" value="1"/>
</dbReference>
<keyword evidence="3 6" id="KW-1133">Transmembrane helix</keyword>
<feature type="transmembrane region" description="Helical" evidence="6">
    <location>
        <begin position="236"/>
        <end position="254"/>
    </location>
</feature>
<feature type="transmembrane region" description="Helical" evidence="6">
    <location>
        <begin position="122"/>
        <end position="139"/>
    </location>
</feature>
<dbReference type="Gene3D" id="1.20.1250.20">
    <property type="entry name" value="MFS general substrate transporter like domains"/>
    <property type="match status" value="2"/>
</dbReference>
<gene>
    <name evidence="8" type="ORF">LTR97_004536</name>
</gene>
<feature type="domain" description="Major facilitator superfamily (MFS) profile" evidence="7">
    <location>
        <begin position="51"/>
        <end position="693"/>
    </location>
</feature>
<feature type="transmembrane region" description="Helical" evidence="6">
    <location>
        <begin position="666"/>
        <end position="689"/>
    </location>
</feature>
<reference evidence="8" key="1">
    <citation type="submission" date="2023-08" db="EMBL/GenBank/DDBJ databases">
        <title>Black Yeasts Isolated from many extreme environments.</title>
        <authorList>
            <person name="Coleine C."/>
            <person name="Stajich J.E."/>
            <person name="Selbmann L."/>
        </authorList>
    </citation>
    <scope>NUCLEOTIDE SEQUENCE</scope>
    <source>
        <strain evidence="8">CCFEE 5810</strain>
    </source>
</reference>
<dbReference type="InterPro" id="IPR020846">
    <property type="entry name" value="MFS_dom"/>
</dbReference>
<evidence type="ECO:0000256" key="5">
    <source>
        <dbReference type="SAM" id="MobiDB-lite"/>
    </source>
</evidence>
<dbReference type="AlphaFoldDB" id="A0AAN7VTN8"/>
<dbReference type="PROSITE" id="PS50850">
    <property type="entry name" value="MFS"/>
    <property type="match status" value="1"/>
</dbReference>
<keyword evidence="2 6" id="KW-0812">Transmembrane</keyword>
<evidence type="ECO:0000256" key="1">
    <source>
        <dbReference type="ARBA" id="ARBA00004141"/>
    </source>
</evidence>
<sequence>MAVLSTLRSLFRRPLWPHDPAGEAADHEGDPEDYIEQVRAVIDSHGFDLQIFLVAASGFLTDSYNLFASNVILPCLTFVYWNTCGHTKEIWINITTLFGSAVGMLVFGYLADRYGRRSLYGIELYIVIFSTLLIAQASAGYGDFESGEHSMSIYAMLLAWRFMMGVGIGAEPLSACITAEWASTKERGRMMCAVFLMQPLGQLLAWGVGLASLEILSQSHDFTSDSTDAKIGIDKLWRWVIGLGAVPAVLAILFRLTIPESGRYTYDVQKDGPRALQDTLDVFHSASGRTSHQRLPEDGTEMQEIPSQVPCLSADSQAIIEHTGQDDRSRSPRSHAVADPADTQTEHWQHISLGPVADDDEPEDHTYRSGSVSHGRNASPRLTALQLPDGISSHNVAFVPYSDTPLSPFQTLATDPSAVRPPMHPYDAADDISEDESEDLNQLQDRRMSVPKDHFQRSELMEYFWHEGNWRYLAGTSMTWFLLDIAFYGLGFNSPSTMAKLWTDGPMPTCGEVPAYLTVSSVGKGGNIYQVLYSNARQSLLTTSIASCVGSLALILAINHIDRRVMLIWSFIALAVLLLVTGIVFLQVFHTTGYAATIVLYALNQLVFSFGPNTLTFVIPAEIFPTRYRCTCHGIAAASGKMGAVLVQFIFLAYENRELQQPNSRALGKVIIIFSAFMILGALFAWAWIPAVQTKSDDPTEMLRNLDLETLALGEERLPVELKVGFRNKLSTLLPKGTMRKRTKCQKEFAGPLTV</sequence>
<feature type="transmembrane region" description="Helical" evidence="6">
    <location>
        <begin position="90"/>
        <end position="110"/>
    </location>
</feature>
<feature type="region of interest" description="Disordered" evidence="5">
    <location>
        <begin position="322"/>
        <end position="379"/>
    </location>
</feature>
<comment type="caution">
    <text evidence="8">The sequence shown here is derived from an EMBL/GenBank/DDBJ whole genome shotgun (WGS) entry which is preliminary data.</text>
</comment>
<dbReference type="Pfam" id="PF00083">
    <property type="entry name" value="Sugar_tr"/>
    <property type="match status" value="2"/>
</dbReference>
<dbReference type="InterPro" id="IPR036259">
    <property type="entry name" value="MFS_trans_sf"/>
</dbReference>
<comment type="subcellular location">
    <subcellularLocation>
        <location evidence="1">Membrane</location>
        <topology evidence="1">Multi-pass membrane protein</topology>
    </subcellularLocation>
</comment>
<proteinExistence type="predicted"/>
<accession>A0AAN7VTN8</accession>
<dbReference type="PANTHER" id="PTHR24064">
    <property type="entry name" value="SOLUTE CARRIER FAMILY 22 MEMBER"/>
    <property type="match status" value="1"/>
</dbReference>